<dbReference type="OrthoDB" id="9801763at2"/>
<dbReference type="STRING" id="435880.SAMN04487988_107177"/>
<organism evidence="4 5">
    <name type="scientific">Algoriphagus hitonicola</name>
    <dbReference type="NCBI Taxonomy" id="435880"/>
    <lineage>
        <taxon>Bacteria</taxon>
        <taxon>Pseudomonadati</taxon>
        <taxon>Bacteroidota</taxon>
        <taxon>Cytophagia</taxon>
        <taxon>Cytophagales</taxon>
        <taxon>Cyclobacteriaceae</taxon>
        <taxon>Algoriphagus</taxon>
    </lineage>
</organism>
<dbReference type="RefSeq" id="WP_092791718.1">
    <property type="nucleotide sequence ID" value="NZ_FOPC01000007.1"/>
</dbReference>
<evidence type="ECO:0000313" key="4">
    <source>
        <dbReference type="EMBL" id="SFG74959.1"/>
    </source>
</evidence>
<dbReference type="Proteomes" id="UP000199642">
    <property type="component" value="Unassembled WGS sequence"/>
</dbReference>
<keyword evidence="2" id="KW-0378">Hydrolase</keyword>
<name>A0A1I2UF07_9BACT</name>
<reference evidence="5" key="1">
    <citation type="submission" date="2016-10" db="EMBL/GenBank/DDBJ databases">
        <authorList>
            <person name="Varghese N."/>
            <person name="Submissions S."/>
        </authorList>
    </citation>
    <scope>NUCLEOTIDE SEQUENCE [LARGE SCALE GENOMIC DNA]</scope>
    <source>
        <strain evidence="5">DSM 19315</strain>
    </source>
</reference>
<evidence type="ECO:0000259" key="3">
    <source>
        <dbReference type="Pfam" id="PF02230"/>
    </source>
</evidence>
<evidence type="ECO:0000256" key="1">
    <source>
        <dbReference type="ARBA" id="ARBA00006499"/>
    </source>
</evidence>
<comment type="similarity">
    <text evidence="1">Belongs to the AB hydrolase superfamily. AB hydrolase 2 family.</text>
</comment>
<dbReference type="InterPro" id="IPR050565">
    <property type="entry name" value="LYPA1-2/EST-like"/>
</dbReference>
<dbReference type="Pfam" id="PF02230">
    <property type="entry name" value="Abhydrolase_2"/>
    <property type="match status" value="1"/>
</dbReference>
<dbReference type="PANTHER" id="PTHR10655:SF17">
    <property type="entry name" value="LYSOPHOSPHOLIPASE-LIKE PROTEIN 1"/>
    <property type="match status" value="1"/>
</dbReference>
<protein>
    <submittedName>
        <fullName evidence="4">Phospholipase/carboxylesterase</fullName>
    </submittedName>
</protein>
<dbReference type="EMBL" id="FOPC01000007">
    <property type="protein sequence ID" value="SFG74959.1"/>
    <property type="molecule type" value="Genomic_DNA"/>
</dbReference>
<dbReference type="PANTHER" id="PTHR10655">
    <property type="entry name" value="LYSOPHOSPHOLIPASE-RELATED"/>
    <property type="match status" value="1"/>
</dbReference>
<dbReference type="AlphaFoldDB" id="A0A1I2UF07"/>
<evidence type="ECO:0000256" key="2">
    <source>
        <dbReference type="ARBA" id="ARBA00022801"/>
    </source>
</evidence>
<evidence type="ECO:0000313" key="5">
    <source>
        <dbReference type="Proteomes" id="UP000199642"/>
    </source>
</evidence>
<dbReference type="Gene3D" id="3.40.50.1820">
    <property type="entry name" value="alpha/beta hydrolase"/>
    <property type="match status" value="1"/>
</dbReference>
<feature type="domain" description="Phospholipase/carboxylesterase/thioesterase" evidence="3">
    <location>
        <begin position="12"/>
        <end position="201"/>
    </location>
</feature>
<keyword evidence="5" id="KW-1185">Reference proteome</keyword>
<dbReference type="InterPro" id="IPR029058">
    <property type="entry name" value="AB_hydrolase_fold"/>
</dbReference>
<dbReference type="InterPro" id="IPR003140">
    <property type="entry name" value="PLipase/COase/thioEstase"/>
</dbReference>
<sequence>MHDVTHRGLPLDKAKKAAILIHGRGATAQSILSLSNHLRMDDFALLAPQADDNTWYPYSFMAPDQSNDKSLNDSLAKIQTVYDYLIGQGLSPDQIYFIGFSQGACISLDFAARNAQKFGGVIAFTGGLIGEKLKKENYSGDFGKTPVFIGSSERDIHVPAVRIEASADLLREMGAEVTVKFFSDPQHTIRQEEIDWVNKHILS</sequence>
<proteinExistence type="inferred from homology"/>
<dbReference type="GO" id="GO:0016787">
    <property type="term" value="F:hydrolase activity"/>
    <property type="evidence" value="ECO:0007669"/>
    <property type="project" value="UniProtKB-KW"/>
</dbReference>
<accession>A0A1I2UF07</accession>
<gene>
    <name evidence="4" type="ORF">SAMN04487988_107177</name>
</gene>
<dbReference type="SUPFAM" id="SSF53474">
    <property type="entry name" value="alpha/beta-Hydrolases"/>
    <property type="match status" value="1"/>
</dbReference>